<dbReference type="Proteomes" id="UP000054047">
    <property type="component" value="Unassembled WGS sequence"/>
</dbReference>
<organism evidence="1 2">
    <name type="scientific">Ancylostoma duodenale</name>
    <dbReference type="NCBI Taxonomy" id="51022"/>
    <lineage>
        <taxon>Eukaryota</taxon>
        <taxon>Metazoa</taxon>
        <taxon>Ecdysozoa</taxon>
        <taxon>Nematoda</taxon>
        <taxon>Chromadorea</taxon>
        <taxon>Rhabditida</taxon>
        <taxon>Rhabditina</taxon>
        <taxon>Rhabditomorpha</taxon>
        <taxon>Strongyloidea</taxon>
        <taxon>Ancylostomatidae</taxon>
        <taxon>Ancylostomatinae</taxon>
        <taxon>Ancylostoma</taxon>
    </lineage>
</organism>
<sequence>MSLLLITPRSERPWRQRLAESSRIRASLGDDVSASYAAVRNAYARTRASRRGSLTQTSGDELSQSVDRLRNYVSASGVRSE</sequence>
<reference evidence="1 2" key="1">
    <citation type="submission" date="2013-12" db="EMBL/GenBank/DDBJ databases">
        <title>Draft genome of the parsitic nematode Ancylostoma duodenale.</title>
        <authorList>
            <person name="Mitreva M."/>
        </authorList>
    </citation>
    <scope>NUCLEOTIDE SEQUENCE [LARGE SCALE GENOMIC DNA]</scope>
    <source>
        <strain evidence="1 2">Zhejiang</strain>
    </source>
</reference>
<protein>
    <submittedName>
        <fullName evidence="1">Uncharacterized protein</fullName>
    </submittedName>
</protein>
<dbReference type="AlphaFoldDB" id="A0A0C2CJP9"/>
<dbReference type="EMBL" id="KN751137">
    <property type="protein sequence ID" value="KIH50007.1"/>
    <property type="molecule type" value="Genomic_DNA"/>
</dbReference>
<proteinExistence type="predicted"/>
<gene>
    <name evidence="1" type="ORF">ANCDUO_19917</name>
</gene>
<accession>A0A0C2CJP9</accession>
<dbReference type="OrthoDB" id="5864871at2759"/>
<keyword evidence="2" id="KW-1185">Reference proteome</keyword>
<evidence type="ECO:0000313" key="1">
    <source>
        <dbReference type="EMBL" id="KIH50007.1"/>
    </source>
</evidence>
<name>A0A0C2CJP9_9BILA</name>
<evidence type="ECO:0000313" key="2">
    <source>
        <dbReference type="Proteomes" id="UP000054047"/>
    </source>
</evidence>